<dbReference type="Pfam" id="PF03692">
    <property type="entry name" value="CxxCxxCC"/>
    <property type="match status" value="1"/>
</dbReference>
<dbReference type="PANTHER" id="PTHR35866:SF1">
    <property type="entry name" value="YKGJ FAMILY CYSTEINE CLUSTER PROTEIN"/>
    <property type="match status" value="1"/>
</dbReference>
<dbReference type="Proteomes" id="UP000292580">
    <property type="component" value="Unassembled WGS sequence"/>
</dbReference>
<reference evidence="1 2" key="1">
    <citation type="submission" date="2017-11" db="EMBL/GenBank/DDBJ databases">
        <title>Isolation and Characterization of Methanofollis Species from Methane Seep Offshore SW Taiwan.</title>
        <authorList>
            <person name="Teng N.-H."/>
            <person name="Lai M.-C."/>
            <person name="Chen S.-C."/>
        </authorList>
    </citation>
    <scope>NUCLEOTIDE SEQUENCE [LARGE SCALE GENOMIC DNA]</scope>
    <source>
        <strain evidence="1 2">FWC-SCC2</strain>
    </source>
</reference>
<evidence type="ECO:0000313" key="2">
    <source>
        <dbReference type="Proteomes" id="UP000292580"/>
    </source>
</evidence>
<dbReference type="AlphaFoldDB" id="A0A483CPL7"/>
<evidence type="ECO:0000313" key="1">
    <source>
        <dbReference type="EMBL" id="TAJ44048.1"/>
    </source>
</evidence>
<comment type="caution">
    <text evidence="1">The sequence shown here is derived from an EMBL/GenBank/DDBJ whole genome shotgun (WGS) entry which is preliminary data.</text>
</comment>
<name>A0A483CPL7_9EURY</name>
<proteinExistence type="predicted"/>
<dbReference type="EMBL" id="PGCL01000003">
    <property type="protein sequence ID" value="TAJ44048.1"/>
    <property type="molecule type" value="Genomic_DNA"/>
</dbReference>
<keyword evidence="2" id="KW-1185">Reference proteome</keyword>
<dbReference type="InterPro" id="IPR005358">
    <property type="entry name" value="Puta_zinc/iron-chelating_dom"/>
</dbReference>
<dbReference type="RefSeq" id="WP_130647114.1">
    <property type="nucleotide sequence ID" value="NZ_PGCL01000003.1"/>
</dbReference>
<sequence>MVVRQADRITSLIASYTSELQELEAYPEEELIAIIMDVGFSCTCCGRCCTREFNDHVFLLDDDAERVLAIDEGALVPAPDFEFCDQNGRFYAPGYALRTRDDGGCVFLQHNRCTIYERRMKICRIYPYMLHREADEEGNVDWRQISGLNLHGEYEREIDVSEARTIADDVIEYEKAFLGQEIAFLERLRSYFSENNLRHVQKIYDRQNLRFGRGEEVEVQVYYKGGFHPMTVRCTEYGTVPAGRGKKR</sequence>
<protein>
    <submittedName>
        <fullName evidence="1">Fe-S oxidoreductase</fullName>
    </submittedName>
</protein>
<dbReference type="OrthoDB" id="36424at2157"/>
<organism evidence="1 2">
    <name type="scientific">Methanofollis fontis</name>
    <dbReference type="NCBI Taxonomy" id="2052832"/>
    <lineage>
        <taxon>Archaea</taxon>
        <taxon>Methanobacteriati</taxon>
        <taxon>Methanobacteriota</taxon>
        <taxon>Stenosarchaea group</taxon>
        <taxon>Methanomicrobia</taxon>
        <taxon>Methanomicrobiales</taxon>
        <taxon>Methanomicrobiaceae</taxon>
        <taxon>Methanofollis</taxon>
    </lineage>
</organism>
<accession>A0A483CPL7</accession>
<gene>
    <name evidence="1" type="ORF">CUJ86_08400</name>
</gene>
<dbReference type="PANTHER" id="PTHR35866">
    <property type="entry name" value="PUTATIVE-RELATED"/>
    <property type="match status" value="1"/>
</dbReference>